<proteinExistence type="predicted"/>
<dbReference type="Pfam" id="PF09331">
    <property type="entry name" value="DUF1985"/>
    <property type="match status" value="1"/>
</dbReference>
<dbReference type="EMBL" id="JAVIJP010000032">
    <property type="protein sequence ID" value="KAL3630126.1"/>
    <property type="molecule type" value="Genomic_DNA"/>
</dbReference>
<accession>A0ABD3CJN1</accession>
<dbReference type="Proteomes" id="UP001632038">
    <property type="component" value="Unassembled WGS sequence"/>
</dbReference>
<keyword evidence="4" id="KW-1185">Reference proteome</keyword>
<feature type="region of interest" description="Disordered" evidence="1">
    <location>
        <begin position="21"/>
        <end position="48"/>
    </location>
</feature>
<comment type="caution">
    <text evidence="3">The sequence shown here is derived from an EMBL/GenBank/DDBJ whole genome shotgun (WGS) entry which is preliminary data.</text>
</comment>
<gene>
    <name evidence="3" type="ORF">CASFOL_023110</name>
</gene>
<evidence type="ECO:0000256" key="1">
    <source>
        <dbReference type="SAM" id="MobiDB-lite"/>
    </source>
</evidence>
<evidence type="ECO:0000313" key="3">
    <source>
        <dbReference type="EMBL" id="KAL3630126.1"/>
    </source>
</evidence>
<dbReference type="InterPro" id="IPR015410">
    <property type="entry name" value="DUF1985"/>
</dbReference>
<organism evidence="3 4">
    <name type="scientific">Castilleja foliolosa</name>
    <dbReference type="NCBI Taxonomy" id="1961234"/>
    <lineage>
        <taxon>Eukaryota</taxon>
        <taxon>Viridiplantae</taxon>
        <taxon>Streptophyta</taxon>
        <taxon>Embryophyta</taxon>
        <taxon>Tracheophyta</taxon>
        <taxon>Spermatophyta</taxon>
        <taxon>Magnoliopsida</taxon>
        <taxon>eudicotyledons</taxon>
        <taxon>Gunneridae</taxon>
        <taxon>Pentapetalae</taxon>
        <taxon>asterids</taxon>
        <taxon>lamiids</taxon>
        <taxon>Lamiales</taxon>
        <taxon>Orobanchaceae</taxon>
        <taxon>Pedicularideae</taxon>
        <taxon>Castillejinae</taxon>
        <taxon>Castilleja</taxon>
    </lineage>
</organism>
<feature type="compositionally biased region" description="Low complexity" evidence="1">
    <location>
        <begin position="26"/>
        <end position="48"/>
    </location>
</feature>
<evidence type="ECO:0000313" key="4">
    <source>
        <dbReference type="Proteomes" id="UP001632038"/>
    </source>
</evidence>
<reference evidence="4" key="1">
    <citation type="journal article" date="2024" name="IScience">
        <title>Strigolactones Initiate the Formation of Haustorium-like Structures in Castilleja.</title>
        <authorList>
            <person name="Buerger M."/>
            <person name="Peterson D."/>
            <person name="Chory J."/>
        </authorList>
    </citation>
    <scope>NUCLEOTIDE SEQUENCE [LARGE SCALE GENOMIC DNA]</scope>
</reference>
<dbReference type="AlphaFoldDB" id="A0ABD3CJN1"/>
<evidence type="ECO:0000259" key="2">
    <source>
        <dbReference type="Pfam" id="PF09331"/>
    </source>
</evidence>
<dbReference type="PANTHER" id="PTHR48449">
    <property type="entry name" value="DUF1985 DOMAIN-CONTAINING PROTEIN"/>
    <property type="match status" value="1"/>
</dbReference>
<name>A0ABD3CJN1_9LAMI</name>
<dbReference type="PANTHER" id="PTHR48449:SF1">
    <property type="entry name" value="DUF1985 DOMAIN-CONTAINING PROTEIN"/>
    <property type="match status" value="1"/>
</dbReference>
<feature type="domain" description="DUF1985" evidence="2">
    <location>
        <begin position="127"/>
        <end position="252"/>
    </location>
</feature>
<sequence>MTMASSDNNNMEIELYGPSQVGETDAANPTNAENPTNSTNANSANAAELSTTISDNENADADSTVILVGNGSGRRSEIRQVNKLASYWTSRRMLYKISITVLENKLSSVFAKVVLGLICITQGARFQLLFSKYEYALVTGLRFGPTNFDPNADREIRKDGVYRKFIDPHNKFSKKGAKYTFVLNLFNNPPKELRRSKERESLLKIVKVLFVHGFFVAIDKRYRIANWIWSLVENENEWESFPWGAYSFLILMYRMKNAKVKAGDKDNYHIYGFSHAFLVESLLMRVTELNQAGKGTRPLFSKGWSSGRGLDILFSRLYLVWRIY</sequence>
<protein>
    <recommendedName>
        <fullName evidence="2">DUF1985 domain-containing protein</fullName>
    </recommendedName>
</protein>